<protein>
    <submittedName>
        <fullName evidence="1">Uncharacterized protein</fullName>
    </submittedName>
</protein>
<proteinExistence type="predicted"/>
<keyword evidence="2" id="KW-1185">Reference proteome</keyword>
<accession>A0ACB8B976</accession>
<evidence type="ECO:0000313" key="1">
    <source>
        <dbReference type="EMBL" id="KAH7921860.1"/>
    </source>
</evidence>
<organism evidence="1 2">
    <name type="scientific">Leucogyrophana mollusca</name>
    <dbReference type="NCBI Taxonomy" id="85980"/>
    <lineage>
        <taxon>Eukaryota</taxon>
        <taxon>Fungi</taxon>
        <taxon>Dikarya</taxon>
        <taxon>Basidiomycota</taxon>
        <taxon>Agaricomycotina</taxon>
        <taxon>Agaricomycetes</taxon>
        <taxon>Agaricomycetidae</taxon>
        <taxon>Boletales</taxon>
        <taxon>Boletales incertae sedis</taxon>
        <taxon>Leucogyrophana</taxon>
    </lineage>
</organism>
<dbReference type="EMBL" id="MU266508">
    <property type="protein sequence ID" value="KAH7921860.1"/>
    <property type="molecule type" value="Genomic_DNA"/>
</dbReference>
<evidence type="ECO:0000313" key="2">
    <source>
        <dbReference type="Proteomes" id="UP000790709"/>
    </source>
</evidence>
<name>A0ACB8B976_9AGAM</name>
<sequence length="188" mass="20012">MCEETIAAARSCTRVAVGAIDKTRGIGERRGRETDGAVATGKLARDGYGRQVSAAYPKIHESTGRARPGAPRHAFRARDRCCTRVVVSGGRRAGIRIPPQKHQERHGSYIRHTQTHSAPRHSSAKTTRRTSRTRFSGPSDVHEVPVLHVHGEVRVLVGLAPHALLVVGEGAPGVAVEGVEGGGSAEEA</sequence>
<gene>
    <name evidence="1" type="ORF">BV22DRAFT_1038130</name>
</gene>
<reference evidence="1" key="1">
    <citation type="journal article" date="2021" name="New Phytol.">
        <title>Evolutionary innovations through gain and loss of genes in the ectomycorrhizal Boletales.</title>
        <authorList>
            <person name="Wu G."/>
            <person name="Miyauchi S."/>
            <person name="Morin E."/>
            <person name="Kuo A."/>
            <person name="Drula E."/>
            <person name="Varga T."/>
            <person name="Kohler A."/>
            <person name="Feng B."/>
            <person name="Cao Y."/>
            <person name="Lipzen A."/>
            <person name="Daum C."/>
            <person name="Hundley H."/>
            <person name="Pangilinan J."/>
            <person name="Johnson J."/>
            <person name="Barry K."/>
            <person name="LaButti K."/>
            <person name="Ng V."/>
            <person name="Ahrendt S."/>
            <person name="Min B."/>
            <person name="Choi I.G."/>
            <person name="Park H."/>
            <person name="Plett J.M."/>
            <person name="Magnuson J."/>
            <person name="Spatafora J.W."/>
            <person name="Nagy L.G."/>
            <person name="Henrissat B."/>
            <person name="Grigoriev I.V."/>
            <person name="Yang Z.L."/>
            <person name="Xu J."/>
            <person name="Martin F.M."/>
        </authorList>
    </citation>
    <scope>NUCLEOTIDE SEQUENCE</scope>
    <source>
        <strain evidence="1">KUC20120723A-06</strain>
    </source>
</reference>
<dbReference type="Proteomes" id="UP000790709">
    <property type="component" value="Unassembled WGS sequence"/>
</dbReference>
<comment type="caution">
    <text evidence="1">The sequence shown here is derived from an EMBL/GenBank/DDBJ whole genome shotgun (WGS) entry which is preliminary data.</text>
</comment>